<accession>F8Q3K1</accession>
<dbReference type="HOGENOM" id="CLU_1993991_0_0_1"/>
<evidence type="ECO:0000313" key="2">
    <source>
        <dbReference type="EMBL" id="EGN97086.1"/>
    </source>
</evidence>
<evidence type="ECO:0000256" key="1">
    <source>
        <dbReference type="SAM" id="MobiDB-lite"/>
    </source>
</evidence>
<protein>
    <submittedName>
        <fullName evidence="2">Uncharacterized protein</fullName>
    </submittedName>
</protein>
<sequence>MDKNKENCTDSIVETIGKDGKDSDTTVIPTDNLTQKRRLNKRDNNISNINEQILESTKLTPPNPKRRKAEKSESGVRVSQDLEETLQCIEKNLEGVGRILKEDIGGAIREQTEVLKRVLHEYAPK</sequence>
<feature type="compositionally biased region" description="Polar residues" evidence="1">
    <location>
        <begin position="45"/>
        <end position="60"/>
    </location>
</feature>
<dbReference type="EMBL" id="GL945482">
    <property type="protein sequence ID" value="EGN97086.1"/>
    <property type="molecule type" value="Genomic_DNA"/>
</dbReference>
<dbReference type="Proteomes" id="UP000008063">
    <property type="component" value="Unassembled WGS sequence"/>
</dbReference>
<dbReference type="InParanoid" id="F8Q3K1"/>
<keyword evidence="3" id="KW-1185">Reference proteome</keyword>
<reference evidence="3" key="1">
    <citation type="journal article" date="2011" name="Science">
        <title>The plant cell wall-decomposing machinery underlies the functional diversity of forest fungi.</title>
        <authorList>
            <person name="Eastwood D.C."/>
            <person name="Floudas D."/>
            <person name="Binder M."/>
            <person name="Majcherczyk A."/>
            <person name="Schneider P."/>
            <person name="Aerts A."/>
            <person name="Asiegbu F.O."/>
            <person name="Baker S.E."/>
            <person name="Barry K."/>
            <person name="Bendiksby M."/>
            <person name="Blumentritt M."/>
            <person name="Coutinho P.M."/>
            <person name="Cullen D."/>
            <person name="de Vries R.P."/>
            <person name="Gathman A."/>
            <person name="Goodell B."/>
            <person name="Henrissat B."/>
            <person name="Ihrmark K."/>
            <person name="Kauserud H."/>
            <person name="Kohler A."/>
            <person name="LaButti K."/>
            <person name="Lapidus A."/>
            <person name="Lavin J.L."/>
            <person name="Lee Y.-H."/>
            <person name="Lindquist E."/>
            <person name="Lilly W."/>
            <person name="Lucas S."/>
            <person name="Morin E."/>
            <person name="Murat C."/>
            <person name="Oguiza J.A."/>
            <person name="Park J."/>
            <person name="Pisabarro A.G."/>
            <person name="Riley R."/>
            <person name="Rosling A."/>
            <person name="Salamov A."/>
            <person name="Schmidt O."/>
            <person name="Schmutz J."/>
            <person name="Skrede I."/>
            <person name="Stenlid J."/>
            <person name="Wiebenga A."/>
            <person name="Xie X."/>
            <person name="Kuees U."/>
            <person name="Hibbett D.S."/>
            <person name="Hoffmeister D."/>
            <person name="Hoegberg N."/>
            <person name="Martin F."/>
            <person name="Grigoriev I.V."/>
            <person name="Watkinson S.C."/>
        </authorList>
    </citation>
    <scope>NUCLEOTIDE SEQUENCE [LARGE SCALE GENOMIC DNA]</scope>
    <source>
        <strain evidence="3">strain S7.3</strain>
    </source>
</reference>
<gene>
    <name evidence="2" type="ORF">SERLA73DRAFT_74799</name>
</gene>
<evidence type="ECO:0000313" key="3">
    <source>
        <dbReference type="Proteomes" id="UP000008063"/>
    </source>
</evidence>
<name>F8Q3K1_SERL3</name>
<feature type="region of interest" description="Disordered" evidence="1">
    <location>
        <begin position="34"/>
        <end position="79"/>
    </location>
</feature>
<proteinExistence type="predicted"/>
<organism evidence="3">
    <name type="scientific">Serpula lacrymans var. lacrymans (strain S7.3)</name>
    <name type="common">Dry rot fungus</name>
    <dbReference type="NCBI Taxonomy" id="936435"/>
    <lineage>
        <taxon>Eukaryota</taxon>
        <taxon>Fungi</taxon>
        <taxon>Dikarya</taxon>
        <taxon>Basidiomycota</taxon>
        <taxon>Agaricomycotina</taxon>
        <taxon>Agaricomycetes</taxon>
        <taxon>Agaricomycetidae</taxon>
        <taxon>Boletales</taxon>
        <taxon>Coniophorineae</taxon>
        <taxon>Serpulaceae</taxon>
        <taxon>Serpula</taxon>
    </lineage>
</organism>
<dbReference type="AlphaFoldDB" id="F8Q3K1"/>